<dbReference type="Pfam" id="PF00118">
    <property type="entry name" value="Cpn60_TCP1"/>
    <property type="match status" value="1"/>
</dbReference>
<dbReference type="Gene3D" id="3.30.260.10">
    <property type="entry name" value="TCP-1-like chaperonin intermediate domain"/>
    <property type="match status" value="1"/>
</dbReference>
<dbReference type="SUPFAM" id="SSF52029">
    <property type="entry name" value="GroEL apical domain-like"/>
    <property type="match status" value="1"/>
</dbReference>
<dbReference type="EMBL" id="PGGS01000278">
    <property type="protein sequence ID" value="PNH05809.1"/>
    <property type="molecule type" value="Genomic_DNA"/>
</dbReference>
<accession>A0A2J7ZZX6</accession>
<dbReference type="InterPro" id="IPR027409">
    <property type="entry name" value="GroEL-like_apical_dom_sf"/>
</dbReference>
<dbReference type="Gene3D" id="3.50.7.10">
    <property type="entry name" value="GroEL"/>
    <property type="match status" value="1"/>
</dbReference>
<comment type="caution">
    <text evidence="1">The sequence shown here is derived from an EMBL/GenBank/DDBJ whole genome shotgun (WGS) entry which is preliminary data.</text>
</comment>
<evidence type="ECO:0000313" key="2">
    <source>
        <dbReference type="Proteomes" id="UP000236333"/>
    </source>
</evidence>
<dbReference type="Gene3D" id="1.10.560.10">
    <property type="entry name" value="GroEL-like equatorial domain"/>
    <property type="match status" value="1"/>
</dbReference>
<keyword evidence="2" id="KW-1185">Reference proteome</keyword>
<proteinExistence type="predicted"/>
<dbReference type="Proteomes" id="UP000236333">
    <property type="component" value="Unassembled WGS sequence"/>
</dbReference>
<dbReference type="AlphaFoldDB" id="A0A2J7ZZX6"/>
<organism evidence="1 2">
    <name type="scientific">Tetrabaena socialis</name>
    <dbReference type="NCBI Taxonomy" id="47790"/>
    <lineage>
        <taxon>Eukaryota</taxon>
        <taxon>Viridiplantae</taxon>
        <taxon>Chlorophyta</taxon>
        <taxon>core chlorophytes</taxon>
        <taxon>Chlorophyceae</taxon>
        <taxon>CS clade</taxon>
        <taxon>Chlamydomonadales</taxon>
        <taxon>Tetrabaenaceae</taxon>
        <taxon>Tetrabaena</taxon>
    </lineage>
</organism>
<reference evidence="1 2" key="1">
    <citation type="journal article" date="2017" name="Mol. Biol. Evol.">
        <title>The 4-celled Tetrabaena socialis nuclear genome reveals the essential components for genetic control of cell number at the origin of multicellularity in the volvocine lineage.</title>
        <authorList>
            <person name="Featherston J."/>
            <person name="Arakaki Y."/>
            <person name="Hanschen E.R."/>
            <person name="Ferris P.J."/>
            <person name="Michod R.E."/>
            <person name="Olson B.J.S.C."/>
            <person name="Nozaki H."/>
            <person name="Durand P.M."/>
        </authorList>
    </citation>
    <scope>NUCLEOTIDE SEQUENCE [LARGE SCALE GENOMIC DNA]</scope>
    <source>
        <strain evidence="1 2">NIES-571</strain>
    </source>
</reference>
<dbReference type="InterPro" id="IPR027410">
    <property type="entry name" value="TCP-1-like_intermed_sf"/>
</dbReference>
<dbReference type="InterPro" id="IPR002423">
    <property type="entry name" value="Cpn60/GroEL/TCP-1"/>
</dbReference>
<dbReference type="GO" id="GO:0051082">
    <property type="term" value="F:unfolded protein binding"/>
    <property type="evidence" value="ECO:0007669"/>
    <property type="project" value="InterPro"/>
</dbReference>
<gene>
    <name evidence="1" type="ORF">TSOC_007912</name>
</gene>
<dbReference type="PANTHER" id="PTHR46787">
    <property type="entry name" value="SYNDROMES PUTATIVE CHAPERONIN-RELATED"/>
    <property type="match status" value="1"/>
</dbReference>
<dbReference type="GO" id="GO:0006457">
    <property type="term" value="P:protein folding"/>
    <property type="evidence" value="ECO:0007669"/>
    <property type="project" value="InterPro"/>
</dbReference>
<dbReference type="GO" id="GO:0032502">
    <property type="term" value="P:developmental process"/>
    <property type="evidence" value="ECO:0007669"/>
    <property type="project" value="TreeGrafter"/>
</dbReference>
<name>A0A2J7ZZX6_9CHLO</name>
<protein>
    <submittedName>
        <fullName evidence="1">Thermosome subunit alpha</fullName>
    </submittedName>
</protein>
<sequence length="529" mass="55221">MQSSRCRVTAHTEGIQPTNAFAQLLSQSTAQAQHVQYGDGGLMCLILTARMVQAALQVSATRQDLYETCCAVQAVGDRLSELLLMAGSSTELADTTVAALHVPCQSLHHYMALCRGVLSPKLSFLLTEAELEQLVLLVCEAFVLTLPNQPMDAGGADTSAAMRVPVHVLHGSTLHDSCVLPGVVLPADEVPLAVFASFLPGKASGTLAGSHAPPSPVGMMLFSGELDGSLRDPNTAAGIRTQLESLLLAEQSGILEPGDDEEQRLQLTLTALERMMEPFGNVRLFVCQKGISPVVQEWLVSRGIASLQRLGAASISALSLITGCPLLATLGKALVAPGTAPGTSACVHVELKEIGARRLLLVMPAASANSSPRPSATLVLGAPSDALSSQVQQAVEAALRLLHGTLLQAPTMAVAGGGAIELALAKTLDAWSTRLGGTAPQVNVIRAAAAALRELAYTLSPSHVRNSLTEDMTLSGLQGDVIRNNIAAQGSSTAPGDDQRRVLDSLPSKVAAFRRSTDTAIQLLRLTGM</sequence>
<evidence type="ECO:0000313" key="1">
    <source>
        <dbReference type="EMBL" id="PNH05809.1"/>
    </source>
</evidence>
<dbReference type="InterPro" id="IPR028790">
    <property type="entry name" value="MKKS"/>
</dbReference>
<dbReference type="GO" id="GO:0005737">
    <property type="term" value="C:cytoplasm"/>
    <property type="evidence" value="ECO:0007669"/>
    <property type="project" value="TreeGrafter"/>
</dbReference>
<dbReference type="InterPro" id="IPR027413">
    <property type="entry name" value="GROEL-like_equatorial_sf"/>
</dbReference>
<dbReference type="PANTHER" id="PTHR46787:SF1">
    <property type="entry name" value="MOLECULAR CHAPERONE MKKS"/>
    <property type="match status" value="1"/>
</dbReference>
<dbReference type="GO" id="GO:0005634">
    <property type="term" value="C:nucleus"/>
    <property type="evidence" value="ECO:0007669"/>
    <property type="project" value="TreeGrafter"/>
</dbReference>
<dbReference type="SUPFAM" id="SSF48592">
    <property type="entry name" value="GroEL equatorial domain-like"/>
    <property type="match status" value="1"/>
</dbReference>
<dbReference type="GO" id="GO:0005524">
    <property type="term" value="F:ATP binding"/>
    <property type="evidence" value="ECO:0007669"/>
    <property type="project" value="InterPro"/>
</dbReference>
<dbReference type="GO" id="GO:0051131">
    <property type="term" value="P:chaperone-mediated protein complex assembly"/>
    <property type="evidence" value="ECO:0007669"/>
    <property type="project" value="TreeGrafter"/>
</dbReference>
<dbReference type="GO" id="GO:0060271">
    <property type="term" value="P:cilium assembly"/>
    <property type="evidence" value="ECO:0007669"/>
    <property type="project" value="InterPro"/>
</dbReference>
<dbReference type="OrthoDB" id="528704at2759"/>